<dbReference type="PIRSF" id="PIRSF005902">
    <property type="entry name" value="DNase_TatD"/>
    <property type="match status" value="1"/>
</dbReference>
<gene>
    <name evidence="5" type="ORF">SAMN05421807_10691</name>
</gene>
<dbReference type="PROSITE" id="PS01137">
    <property type="entry name" value="TATD_1"/>
    <property type="match status" value="1"/>
</dbReference>
<name>A0A1M5S8N1_9BACI</name>
<evidence type="ECO:0000256" key="2">
    <source>
        <dbReference type="ARBA" id="ARBA00022723"/>
    </source>
</evidence>
<dbReference type="AlphaFoldDB" id="A0A1M5S8N1"/>
<dbReference type="CDD" id="cd01310">
    <property type="entry name" value="TatD_DNAse"/>
    <property type="match status" value="1"/>
</dbReference>
<evidence type="ECO:0000313" key="6">
    <source>
        <dbReference type="Proteomes" id="UP000184079"/>
    </source>
</evidence>
<dbReference type="InterPro" id="IPR018228">
    <property type="entry name" value="DNase_TatD-rel_CS"/>
</dbReference>
<feature type="binding site" evidence="4">
    <location>
        <position position="207"/>
    </location>
    <ligand>
        <name>a divalent metal cation</name>
        <dbReference type="ChEBI" id="CHEBI:60240"/>
        <label>1</label>
    </ligand>
</feature>
<protein>
    <submittedName>
        <fullName evidence="5">TatD DNase family protein</fullName>
    </submittedName>
</protein>
<feature type="binding site" evidence="4">
    <location>
        <position position="9"/>
    </location>
    <ligand>
        <name>a divalent metal cation</name>
        <dbReference type="ChEBI" id="CHEBI:60240"/>
        <label>1</label>
    </ligand>
</feature>
<dbReference type="OrthoDB" id="9775608at2"/>
<accession>A0A1M5S8N1</accession>
<dbReference type="SUPFAM" id="SSF51556">
    <property type="entry name" value="Metallo-dependent hydrolases"/>
    <property type="match status" value="1"/>
</dbReference>
<evidence type="ECO:0000256" key="3">
    <source>
        <dbReference type="ARBA" id="ARBA00022801"/>
    </source>
</evidence>
<dbReference type="RefSeq" id="WP_073007468.1">
    <property type="nucleotide sequence ID" value="NZ_FQXD01000006.1"/>
</dbReference>
<dbReference type="Proteomes" id="UP000184079">
    <property type="component" value="Unassembled WGS sequence"/>
</dbReference>
<dbReference type="InterPro" id="IPR001130">
    <property type="entry name" value="TatD-like"/>
</dbReference>
<reference evidence="6" key="1">
    <citation type="submission" date="2016-11" db="EMBL/GenBank/DDBJ databases">
        <authorList>
            <person name="Varghese N."/>
            <person name="Submissions S."/>
        </authorList>
    </citation>
    <scope>NUCLEOTIDE SEQUENCE [LARGE SCALE GENOMIC DNA]</scope>
    <source>
        <strain evidence="6">CGMCC 1.6496</strain>
    </source>
</reference>
<feature type="binding site" evidence="4">
    <location>
        <position position="11"/>
    </location>
    <ligand>
        <name>a divalent metal cation</name>
        <dbReference type="ChEBI" id="CHEBI:60240"/>
        <label>1</label>
    </ligand>
</feature>
<keyword evidence="2 4" id="KW-0479">Metal-binding</keyword>
<feature type="binding site" evidence="4">
    <location>
        <position position="95"/>
    </location>
    <ligand>
        <name>a divalent metal cation</name>
        <dbReference type="ChEBI" id="CHEBI:60240"/>
        <label>1</label>
    </ligand>
</feature>
<sequence>MNVAIIDAHIHLDMYKQKERQQILQQTERTKLEAMVSVSYDLPSCKMNLDLHKQFERVKPAFGFHPEQTLPTEEDLADLLLYIEKHHYEAVAIGEVGLPYYKRQEDPELKLEAYIKVLEAFIKLAKRLDLPISLHAVYEDADVVCDLLEKHSIQKAHFHWFKGSKRTVERMIENEYLISITPDVCYEKEIQQLVRRYPLTHMMVETDGPWPFEGPFAGEMTEPTMIHRAVHKMSQLKAAPLEVVYKQLYANASYFFSLF</sequence>
<dbReference type="PANTHER" id="PTHR46317:SF1">
    <property type="entry name" value="HYDROLASE, TATD FAMILY"/>
    <property type="match status" value="1"/>
</dbReference>
<evidence type="ECO:0000256" key="4">
    <source>
        <dbReference type="PIRSR" id="PIRSR005902-1"/>
    </source>
</evidence>
<dbReference type="GO" id="GO:0046872">
    <property type="term" value="F:metal ion binding"/>
    <property type="evidence" value="ECO:0007669"/>
    <property type="project" value="UniProtKB-KW"/>
</dbReference>
<dbReference type="EMBL" id="FQXD01000006">
    <property type="protein sequence ID" value="SHH34844.1"/>
    <property type="molecule type" value="Genomic_DNA"/>
</dbReference>
<evidence type="ECO:0000256" key="1">
    <source>
        <dbReference type="ARBA" id="ARBA00009275"/>
    </source>
</evidence>
<keyword evidence="3" id="KW-0378">Hydrolase</keyword>
<evidence type="ECO:0000313" key="5">
    <source>
        <dbReference type="EMBL" id="SHH34844.1"/>
    </source>
</evidence>
<keyword evidence="6" id="KW-1185">Reference proteome</keyword>
<organism evidence="5 6">
    <name type="scientific">Virgibacillus chiguensis</name>
    <dbReference type="NCBI Taxonomy" id="411959"/>
    <lineage>
        <taxon>Bacteria</taxon>
        <taxon>Bacillati</taxon>
        <taxon>Bacillota</taxon>
        <taxon>Bacilli</taxon>
        <taxon>Bacillales</taxon>
        <taxon>Bacillaceae</taxon>
        <taxon>Virgibacillus</taxon>
    </lineage>
</organism>
<dbReference type="InterPro" id="IPR032466">
    <property type="entry name" value="Metal_Hydrolase"/>
</dbReference>
<proteinExistence type="inferred from homology"/>
<feature type="binding site" evidence="4">
    <location>
        <position position="135"/>
    </location>
    <ligand>
        <name>a divalent metal cation</name>
        <dbReference type="ChEBI" id="CHEBI:60240"/>
        <label>2</label>
    </ligand>
</feature>
<dbReference type="GO" id="GO:0016788">
    <property type="term" value="F:hydrolase activity, acting on ester bonds"/>
    <property type="evidence" value="ECO:0007669"/>
    <property type="project" value="InterPro"/>
</dbReference>
<dbReference type="Pfam" id="PF01026">
    <property type="entry name" value="TatD_DNase"/>
    <property type="match status" value="1"/>
</dbReference>
<dbReference type="PANTHER" id="PTHR46317">
    <property type="entry name" value="HYDROLASE OF PHP SUPERFAMILY-RELATED PROTEIN"/>
    <property type="match status" value="1"/>
</dbReference>
<dbReference type="Gene3D" id="3.20.20.140">
    <property type="entry name" value="Metal-dependent hydrolases"/>
    <property type="match status" value="1"/>
</dbReference>
<feature type="binding site" evidence="4">
    <location>
        <position position="159"/>
    </location>
    <ligand>
        <name>a divalent metal cation</name>
        <dbReference type="ChEBI" id="CHEBI:60240"/>
        <label>2</label>
    </ligand>
</feature>
<comment type="similarity">
    <text evidence="1">Belongs to the metallo-dependent hydrolases superfamily. TatD-type hydrolase family.</text>
</comment>